<dbReference type="RefSeq" id="WP_036676153.1">
    <property type="nucleotide sequence ID" value="NZ_FYEP01000016.1"/>
</dbReference>
<dbReference type="OrthoDB" id="1708042at2"/>
<proteinExistence type="predicted"/>
<reference evidence="1 2" key="1">
    <citation type="submission" date="2014-06" db="EMBL/GenBank/DDBJ databases">
        <title>Draft genome sequence of Paenibacillus sp. MSt1.</title>
        <authorList>
            <person name="Aw Y.K."/>
            <person name="Ong K.S."/>
            <person name="Gan H.M."/>
            <person name="Lee S.M."/>
        </authorList>
    </citation>
    <scope>NUCLEOTIDE SEQUENCE [LARGE SCALE GENOMIC DNA]</scope>
    <source>
        <strain evidence="1 2">MSt1</strain>
    </source>
</reference>
<dbReference type="Proteomes" id="UP000028123">
    <property type="component" value="Unassembled WGS sequence"/>
</dbReference>
<name>A0A081P9P3_9BACL</name>
<accession>A0A081P9P3</accession>
<comment type="caution">
    <text evidence="1">The sequence shown here is derived from an EMBL/GenBank/DDBJ whole genome shotgun (WGS) entry which is preliminary data.</text>
</comment>
<dbReference type="Pfam" id="PF03698">
    <property type="entry name" value="UPF0180"/>
    <property type="match status" value="1"/>
</dbReference>
<keyword evidence="2" id="KW-1185">Reference proteome</keyword>
<evidence type="ECO:0000313" key="1">
    <source>
        <dbReference type="EMBL" id="KEQ27416.1"/>
    </source>
</evidence>
<protein>
    <submittedName>
        <fullName evidence="1">Uncharacterized protein</fullName>
    </submittedName>
</protein>
<gene>
    <name evidence="1" type="ORF">ET33_19400</name>
</gene>
<dbReference type="InterPro" id="IPR005370">
    <property type="entry name" value="UPF0180"/>
</dbReference>
<dbReference type="EMBL" id="JNVM01000003">
    <property type="protein sequence ID" value="KEQ27416.1"/>
    <property type="molecule type" value="Genomic_DNA"/>
</dbReference>
<sequence>MARIAVENSLQDVKDALQQGGHEVVSVDNASLQNCDCCVISGQDKDVLGIAETTTKASVINAQGMTSDQIVERVNQSLS</sequence>
<evidence type="ECO:0000313" key="2">
    <source>
        <dbReference type="Proteomes" id="UP000028123"/>
    </source>
</evidence>
<organism evidence="1 2">
    <name type="scientific">Paenibacillus tyrfis</name>
    <dbReference type="NCBI Taxonomy" id="1501230"/>
    <lineage>
        <taxon>Bacteria</taxon>
        <taxon>Bacillati</taxon>
        <taxon>Bacillota</taxon>
        <taxon>Bacilli</taxon>
        <taxon>Bacillales</taxon>
        <taxon>Paenibacillaceae</taxon>
        <taxon>Paenibacillus</taxon>
    </lineage>
</organism>
<dbReference type="AlphaFoldDB" id="A0A081P9P3"/>
<dbReference type="eggNOG" id="ENOG503307C">
    <property type="taxonomic scope" value="Bacteria"/>
</dbReference>